<dbReference type="Proteomes" id="UP001352852">
    <property type="component" value="Unassembled WGS sequence"/>
</dbReference>
<comment type="caution">
    <text evidence="2">The sequence shown here is derived from an EMBL/GenBank/DDBJ whole genome shotgun (WGS) entry which is preliminary data.</text>
</comment>
<reference evidence="2 3" key="1">
    <citation type="submission" date="2021-06" db="EMBL/GenBank/DDBJ databases">
        <authorList>
            <person name="Palmer J.M."/>
        </authorList>
    </citation>
    <scope>NUCLEOTIDE SEQUENCE [LARGE SCALE GENOMIC DNA]</scope>
    <source>
        <strain evidence="2 3">CL_MEX2019</strain>
        <tissue evidence="2">Muscle</tissue>
    </source>
</reference>
<organism evidence="2 3">
    <name type="scientific">Characodon lateralis</name>
    <dbReference type="NCBI Taxonomy" id="208331"/>
    <lineage>
        <taxon>Eukaryota</taxon>
        <taxon>Metazoa</taxon>
        <taxon>Chordata</taxon>
        <taxon>Craniata</taxon>
        <taxon>Vertebrata</taxon>
        <taxon>Euteleostomi</taxon>
        <taxon>Actinopterygii</taxon>
        <taxon>Neopterygii</taxon>
        <taxon>Teleostei</taxon>
        <taxon>Neoteleostei</taxon>
        <taxon>Acanthomorphata</taxon>
        <taxon>Ovalentaria</taxon>
        <taxon>Atherinomorphae</taxon>
        <taxon>Cyprinodontiformes</taxon>
        <taxon>Goodeidae</taxon>
        <taxon>Characodon</taxon>
    </lineage>
</organism>
<evidence type="ECO:0000313" key="3">
    <source>
        <dbReference type="Proteomes" id="UP001352852"/>
    </source>
</evidence>
<sequence length="69" mass="7606">MMDYQRLSSHGQPLHYGIANPGYMPAAAGAAGMTYEPVFHLRTMRVLGSVGYFGTIFFFFINALCVIAK</sequence>
<keyword evidence="3" id="KW-1185">Reference proteome</keyword>
<proteinExistence type="predicted"/>
<evidence type="ECO:0000256" key="1">
    <source>
        <dbReference type="SAM" id="Phobius"/>
    </source>
</evidence>
<feature type="transmembrane region" description="Helical" evidence="1">
    <location>
        <begin position="46"/>
        <end position="68"/>
    </location>
</feature>
<protein>
    <submittedName>
        <fullName evidence="2">Uncharacterized protein</fullName>
    </submittedName>
</protein>
<evidence type="ECO:0000313" key="2">
    <source>
        <dbReference type="EMBL" id="MED6268759.1"/>
    </source>
</evidence>
<accession>A0ABU7D1B2</accession>
<dbReference type="EMBL" id="JAHUTJ010011179">
    <property type="protein sequence ID" value="MED6268759.1"/>
    <property type="molecule type" value="Genomic_DNA"/>
</dbReference>
<gene>
    <name evidence="2" type="ORF">CHARACLAT_025632</name>
</gene>
<keyword evidence="1" id="KW-0472">Membrane</keyword>
<name>A0ABU7D1B2_9TELE</name>
<keyword evidence="1" id="KW-0812">Transmembrane</keyword>
<keyword evidence="1" id="KW-1133">Transmembrane helix</keyword>